<keyword evidence="2" id="KW-1185">Reference proteome</keyword>
<dbReference type="GO" id="GO:0000151">
    <property type="term" value="C:ubiquitin ligase complex"/>
    <property type="evidence" value="ECO:0007669"/>
    <property type="project" value="TreeGrafter"/>
</dbReference>
<evidence type="ECO:0000313" key="2">
    <source>
        <dbReference type="Proteomes" id="UP001150907"/>
    </source>
</evidence>
<sequence>MAAYYIEVLSSLKVVDIYVKCPVSGPGCEGDAIRLTSESELRIDVDTVIKLPVTVALQTATRSQLPSASPASGKGAWIRIRASISPECMRNRLEHAPPLITSIEKPVAASAIQGLRDVGCQSCATPLFSSGCADGDNGPKIRDLPSAFWSELVDCWVCHPEKDTVNVNADLLHAFEPETLTCAGYADSQSLEPASGSESGVGVWVGDTHILASTSLLRNLPRARVNTDAKGRFYDAYTELCCDNCAQVVGEVGRMGSRQMAKLYLHCIQLVLPDERFVVEGRKSCKPVALIHVVGWNAEIKARAATGSHAVLSSRCIKVLYTQEGVGGFEAQAKQWLEDSSAEIISLLDADAASLLCILADNARLLPSQLRGMANMTRSFLVESNI</sequence>
<protein>
    <recommendedName>
        <fullName evidence="3">Ubiquitin-conjugating enzyme E2C-binding protein</fullName>
    </recommendedName>
</protein>
<dbReference type="GO" id="GO:0006513">
    <property type="term" value="P:protein monoubiquitination"/>
    <property type="evidence" value="ECO:0007669"/>
    <property type="project" value="TreeGrafter"/>
</dbReference>
<dbReference type="GO" id="GO:0043161">
    <property type="term" value="P:proteasome-mediated ubiquitin-dependent protein catabolic process"/>
    <property type="evidence" value="ECO:0007669"/>
    <property type="project" value="TreeGrafter"/>
</dbReference>
<dbReference type="GO" id="GO:0051865">
    <property type="term" value="P:protein autoubiquitination"/>
    <property type="evidence" value="ECO:0007669"/>
    <property type="project" value="TreeGrafter"/>
</dbReference>
<dbReference type="AlphaFoldDB" id="A0A9W8BCF6"/>
<dbReference type="PANTHER" id="PTHR31531">
    <property type="entry name" value="E3 UBIQUITIN-PROTEIN LIGASE E3D FAMILY MEMBER"/>
    <property type="match status" value="1"/>
</dbReference>
<organism evidence="1 2">
    <name type="scientific">Coemansia thaxteri</name>
    <dbReference type="NCBI Taxonomy" id="2663907"/>
    <lineage>
        <taxon>Eukaryota</taxon>
        <taxon>Fungi</taxon>
        <taxon>Fungi incertae sedis</taxon>
        <taxon>Zoopagomycota</taxon>
        <taxon>Kickxellomycotina</taxon>
        <taxon>Kickxellomycetes</taxon>
        <taxon>Kickxellales</taxon>
        <taxon>Kickxellaceae</taxon>
        <taxon>Coemansia</taxon>
    </lineage>
</organism>
<dbReference type="GO" id="GO:0005829">
    <property type="term" value="C:cytosol"/>
    <property type="evidence" value="ECO:0007669"/>
    <property type="project" value="TreeGrafter"/>
</dbReference>
<accession>A0A9W8BCF6</accession>
<dbReference type="GO" id="GO:0030332">
    <property type="term" value="F:cyclin binding"/>
    <property type="evidence" value="ECO:0007669"/>
    <property type="project" value="TreeGrafter"/>
</dbReference>
<dbReference type="InterPro" id="IPR019193">
    <property type="entry name" value="UBQ-conj_enz_E2-bd_prot"/>
</dbReference>
<dbReference type="GO" id="GO:0000209">
    <property type="term" value="P:protein polyubiquitination"/>
    <property type="evidence" value="ECO:0007669"/>
    <property type="project" value="TreeGrafter"/>
</dbReference>
<dbReference type="PANTHER" id="PTHR31531:SF2">
    <property type="entry name" value="E3 UBIQUITIN-PROTEIN LIGASE E3D"/>
    <property type="match status" value="1"/>
</dbReference>
<dbReference type="GO" id="GO:0061630">
    <property type="term" value="F:ubiquitin protein ligase activity"/>
    <property type="evidence" value="ECO:0007669"/>
    <property type="project" value="TreeGrafter"/>
</dbReference>
<dbReference type="GO" id="GO:0005634">
    <property type="term" value="C:nucleus"/>
    <property type="evidence" value="ECO:0007669"/>
    <property type="project" value="TreeGrafter"/>
</dbReference>
<dbReference type="Proteomes" id="UP001150907">
    <property type="component" value="Unassembled WGS sequence"/>
</dbReference>
<gene>
    <name evidence="1" type="ORF">H4R26_002724</name>
</gene>
<reference evidence="1" key="1">
    <citation type="submission" date="2022-07" db="EMBL/GenBank/DDBJ databases">
        <title>Phylogenomic reconstructions and comparative analyses of Kickxellomycotina fungi.</title>
        <authorList>
            <person name="Reynolds N.K."/>
            <person name="Stajich J.E."/>
            <person name="Barry K."/>
            <person name="Grigoriev I.V."/>
            <person name="Crous P."/>
            <person name="Smith M.E."/>
        </authorList>
    </citation>
    <scope>NUCLEOTIDE SEQUENCE</scope>
    <source>
        <strain evidence="1">IMI 214461</strain>
    </source>
</reference>
<evidence type="ECO:0008006" key="3">
    <source>
        <dbReference type="Google" id="ProtNLM"/>
    </source>
</evidence>
<comment type="caution">
    <text evidence="1">The sequence shown here is derived from an EMBL/GenBank/DDBJ whole genome shotgun (WGS) entry which is preliminary data.</text>
</comment>
<dbReference type="GO" id="GO:0031624">
    <property type="term" value="F:ubiquitin conjugating enzyme binding"/>
    <property type="evidence" value="ECO:0007669"/>
    <property type="project" value="TreeGrafter"/>
</dbReference>
<dbReference type="Pfam" id="PF09814">
    <property type="entry name" value="HECT_2"/>
    <property type="match status" value="2"/>
</dbReference>
<dbReference type="EMBL" id="JANBQF010000178">
    <property type="protein sequence ID" value="KAJ2004068.1"/>
    <property type="molecule type" value="Genomic_DNA"/>
</dbReference>
<dbReference type="OrthoDB" id="66510at2759"/>
<proteinExistence type="predicted"/>
<name>A0A9W8BCF6_9FUNG</name>
<evidence type="ECO:0000313" key="1">
    <source>
        <dbReference type="EMBL" id="KAJ2004068.1"/>
    </source>
</evidence>